<dbReference type="InterPro" id="IPR013655">
    <property type="entry name" value="PAS_fold_3"/>
</dbReference>
<dbReference type="NCBIfam" id="TIGR00229">
    <property type="entry name" value="sensory_box"/>
    <property type="match status" value="2"/>
</dbReference>
<evidence type="ECO:0000256" key="1">
    <source>
        <dbReference type="ARBA" id="ARBA00029447"/>
    </source>
</evidence>
<proteinExistence type="inferred from homology"/>
<feature type="coiled-coil region" evidence="3">
    <location>
        <begin position="314"/>
        <end position="344"/>
    </location>
</feature>
<reference evidence="8" key="1">
    <citation type="submission" date="2021-02" db="EMBL/GenBank/DDBJ databases">
        <title>Skermanella TT6 skin isolate.</title>
        <authorList>
            <person name="Lee K."/>
            <person name="Ganzorig M."/>
        </authorList>
    </citation>
    <scope>NUCLEOTIDE SEQUENCE</scope>
    <source>
        <strain evidence="8">TT6</strain>
    </source>
</reference>
<dbReference type="Proteomes" id="UP000595197">
    <property type="component" value="Chromosome"/>
</dbReference>
<feature type="domain" description="PAC" evidence="6">
    <location>
        <begin position="85"/>
        <end position="137"/>
    </location>
</feature>
<dbReference type="SUPFAM" id="SSF58104">
    <property type="entry name" value="Methyl-accepting chemotaxis protein (MCP) signaling domain"/>
    <property type="match status" value="1"/>
</dbReference>
<evidence type="ECO:0000313" key="8">
    <source>
        <dbReference type="EMBL" id="QQP88372.1"/>
    </source>
</evidence>
<dbReference type="SUPFAM" id="SSF55785">
    <property type="entry name" value="PYP-like sensor domain (PAS domain)"/>
    <property type="match status" value="2"/>
</dbReference>
<keyword evidence="9" id="KW-1185">Reference proteome</keyword>
<dbReference type="PROSITE" id="PS50192">
    <property type="entry name" value="T_SNARE"/>
    <property type="match status" value="1"/>
</dbReference>
<comment type="similarity">
    <text evidence="1">Belongs to the methyl-accepting chemotaxis (MCP) protein family.</text>
</comment>
<evidence type="ECO:0000313" key="9">
    <source>
        <dbReference type="Proteomes" id="UP000595197"/>
    </source>
</evidence>
<organism evidence="8 9">
    <name type="scientific">Skermanella cutis</name>
    <dbReference type="NCBI Taxonomy" id="2775420"/>
    <lineage>
        <taxon>Bacteria</taxon>
        <taxon>Pseudomonadati</taxon>
        <taxon>Pseudomonadota</taxon>
        <taxon>Alphaproteobacteria</taxon>
        <taxon>Rhodospirillales</taxon>
        <taxon>Azospirillaceae</taxon>
        <taxon>Skermanella</taxon>
    </lineage>
</organism>
<evidence type="ECO:0000256" key="3">
    <source>
        <dbReference type="SAM" id="Coils"/>
    </source>
</evidence>
<dbReference type="InterPro" id="IPR000014">
    <property type="entry name" value="PAS"/>
</dbReference>
<evidence type="ECO:0000256" key="2">
    <source>
        <dbReference type="PROSITE-ProRule" id="PRU00284"/>
    </source>
</evidence>
<protein>
    <submittedName>
        <fullName evidence="8">PAS domain-containing methyl-accepting chemotaxis protein</fullName>
    </submittedName>
</protein>
<evidence type="ECO:0000259" key="6">
    <source>
        <dbReference type="PROSITE" id="PS50113"/>
    </source>
</evidence>
<keyword evidence="2" id="KW-0807">Transducer</keyword>
<dbReference type="SMART" id="SM00283">
    <property type="entry name" value="MA"/>
    <property type="match status" value="1"/>
</dbReference>
<dbReference type="InterPro" id="IPR000727">
    <property type="entry name" value="T_SNARE_dom"/>
</dbReference>
<dbReference type="Gene3D" id="3.30.450.20">
    <property type="entry name" value="PAS domain"/>
    <property type="match status" value="2"/>
</dbReference>
<gene>
    <name evidence="8" type="ORF">IGS68_20320</name>
</gene>
<feature type="domain" description="PAS" evidence="5">
    <location>
        <begin position="131"/>
        <end position="187"/>
    </location>
</feature>
<dbReference type="Pfam" id="PF00015">
    <property type="entry name" value="MCPsignal"/>
    <property type="match status" value="1"/>
</dbReference>
<dbReference type="PROSITE" id="PS50111">
    <property type="entry name" value="CHEMOTAXIS_TRANSDUC_2"/>
    <property type="match status" value="1"/>
</dbReference>
<dbReference type="InterPro" id="IPR001610">
    <property type="entry name" value="PAC"/>
</dbReference>
<dbReference type="InterPro" id="IPR004089">
    <property type="entry name" value="MCPsignal_dom"/>
</dbReference>
<name>A0ABX7B2N4_9PROT</name>
<sequence>MFAWRPRKKASEAAAKIDALHKSQAVIEFELDGTVINANQNFLGTMGYDLTEIQGKHHRMFVEPAVAASAEYARFWEQLRRGEYQAAQFRRIGKGGREVWIEASYNPILDSGGRPCKVVKFATDISERKAREADLQGQVNALGKSQAVIEFDLDGTIITANQNFLGTLGYALPDIQGKHHRMFVEPDFAASAEYARFWEELRRGEYQAAQFKRIAKDGREVWIEASYNPILDAGGRPYKVVKFATDITAQTELLSQLKTLIDRNFGEIGEALGRSDDRSGAAMDAATETSSNMQTIAAAAEELASSTIEISTSMAKSRSMAEQAQQQAEAADQATQRMAEAARQMNGIVDLIRSIAGQINLLALNATIEAARAGEAGRGFAVVATEVKNLANQAARATDQISGEIDGIQAISGDVVEALGGIRQSIEAVRDYVLTTASAVEEQTAVTTDMSRSMQGASTAVTAISSNIGDIVASIHQVKGAVDKTREAAQILAR</sequence>
<dbReference type="PANTHER" id="PTHR24422:SF10">
    <property type="entry name" value="CHEMOTAXIS PROTEIN METHYLTRANSFERASE 2"/>
    <property type="match status" value="1"/>
</dbReference>
<evidence type="ECO:0000259" key="7">
    <source>
        <dbReference type="PROSITE" id="PS50192"/>
    </source>
</evidence>
<dbReference type="SMART" id="SM00091">
    <property type="entry name" value="PAS"/>
    <property type="match status" value="2"/>
</dbReference>
<dbReference type="SMART" id="SM00086">
    <property type="entry name" value="PAC"/>
    <property type="match status" value="2"/>
</dbReference>
<keyword evidence="3" id="KW-0175">Coiled coil</keyword>
<feature type="domain" description="PAC" evidence="6">
    <location>
        <begin position="207"/>
        <end position="259"/>
    </location>
</feature>
<dbReference type="RefSeq" id="WP_201073126.1">
    <property type="nucleotide sequence ID" value="NZ_CP067420.1"/>
</dbReference>
<dbReference type="PANTHER" id="PTHR24422">
    <property type="entry name" value="CHEMOTAXIS PROTEIN METHYLTRANSFERASE"/>
    <property type="match status" value="1"/>
</dbReference>
<dbReference type="Gene3D" id="1.10.287.950">
    <property type="entry name" value="Methyl-accepting chemotaxis protein"/>
    <property type="match status" value="1"/>
</dbReference>
<dbReference type="InterPro" id="IPR000700">
    <property type="entry name" value="PAS-assoc_C"/>
</dbReference>
<dbReference type="Pfam" id="PF08447">
    <property type="entry name" value="PAS_3"/>
    <property type="match status" value="2"/>
</dbReference>
<dbReference type="PROSITE" id="PS50113">
    <property type="entry name" value="PAC"/>
    <property type="match status" value="2"/>
</dbReference>
<dbReference type="EMBL" id="CP067420">
    <property type="protein sequence ID" value="QQP88372.1"/>
    <property type="molecule type" value="Genomic_DNA"/>
</dbReference>
<feature type="domain" description="T-SNARE coiled-coil homology" evidence="7">
    <location>
        <begin position="409"/>
        <end position="471"/>
    </location>
</feature>
<dbReference type="PROSITE" id="PS50112">
    <property type="entry name" value="PAS"/>
    <property type="match status" value="1"/>
</dbReference>
<accession>A0ABX7B2N4</accession>
<dbReference type="InterPro" id="IPR004090">
    <property type="entry name" value="Chemotax_Me-accpt_rcpt"/>
</dbReference>
<evidence type="ECO:0000259" key="5">
    <source>
        <dbReference type="PROSITE" id="PS50112"/>
    </source>
</evidence>
<dbReference type="PRINTS" id="PR00260">
    <property type="entry name" value="CHEMTRNSDUCR"/>
</dbReference>
<dbReference type="CDD" id="cd00130">
    <property type="entry name" value="PAS"/>
    <property type="match status" value="2"/>
</dbReference>
<evidence type="ECO:0000259" key="4">
    <source>
        <dbReference type="PROSITE" id="PS50111"/>
    </source>
</evidence>
<dbReference type="InterPro" id="IPR050903">
    <property type="entry name" value="Bact_Chemotaxis_MeTrfase"/>
</dbReference>
<dbReference type="InterPro" id="IPR035965">
    <property type="entry name" value="PAS-like_dom_sf"/>
</dbReference>
<feature type="domain" description="Methyl-accepting transducer" evidence="4">
    <location>
        <begin position="257"/>
        <end position="479"/>
    </location>
</feature>